<organism evidence="4 5">
    <name type="scientific">Puccinia coronata f. sp. avenae</name>
    <dbReference type="NCBI Taxonomy" id="200324"/>
    <lineage>
        <taxon>Eukaryota</taxon>
        <taxon>Fungi</taxon>
        <taxon>Dikarya</taxon>
        <taxon>Basidiomycota</taxon>
        <taxon>Pucciniomycotina</taxon>
        <taxon>Pucciniomycetes</taxon>
        <taxon>Pucciniales</taxon>
        <taxon>Pucciniaceae</taxon>
        <taxon>Puccinia</taxon>
    </lineage>
</organism>
<reference evidence="4 5" key="1">
    <citation type="submission" date="2017-11" db="EMBL/GenBank/DDBJ databases">
        <title>De novo assembly and phasing of dikaryotic genomes from two isolates of Puccinia coronata f. sp. avenae, the causal agent of oat crown rust.</title>
        <authorList>
            <person name="Miller M.E."/>
            <person name="Zhang Y."/>
            <person name="Omidvar V."/>
            <person name="Sperschneider J."/>
            <person name="Schwessinger B."/>
            <person name="Raley C."/>
            <person name="Palmer J.M."/>
            <person name="Garnica D."/>
            <person name="Upadhyaya N."/>
            <person name="Rathjen J."/>
            <person name="Taylor J.M."/>
            <person name="Park R.F."/>
            <person name="Dodds P.N."/>
            <person name="Hirsch C.D."/>
            <person name="Kianian S.F."/>
            <person name="Figueroa M."/>
        </authorList>
    </citation>
    <scope>NUCLEOTIDE SEQUENCE [LARGE SCALE GENOMIC DNA]</scope>
    <source>
        <strain evidence="4">12NC29</strain>
    </source>
</reference>
<comment type="caution">
    <text evidence="4">The sequence shown here is derived from an EMBL/GenBank/DDBJ whole genome shotgun (WGS) entry which is preliminary data.</text>
</comment>
<keyword evidence="2" id="KW-0732">Signal</keyword>
<protein>
    <recommendedName>
        <fullName evidence="3">SCP domain-containing protein</fullName>
    </recommendedName>
</protein>
<dbReference type="Proteomes" id="UP000235388">
    <property type="component" value="Unassembled WGS sequence"/>
</dbReference>
<accession>A0A2N5SGJ7</accession>
<dbReference type="PRINTS" id="PR00837">
    <property type="entry name" value="V5TPXLIKE"/>
</dbReference>
<feature type="chain" id="PRO_5014878855" description="SCP domain-containing protein" evidence="2">
    <location>
        <begin position="26"/>
        <end position="350"/>
    </location>
</feature>
<dbReference type="AlphaFoldDB" id="A0A2N5SGJ7"/>
<evidence type="ECO:0000313" key="4">
    <source>
        <dbReference type="EMBL" id="PLW12354.1"/>
    </source>
</evidence>
<dbReference type="PANTHER" id="PTHR10334">
    <property type="entry name" value="CYSTEINE-RICH SECRETORY PROTEIN-RELATED"/>
    <property type="match status" value="1"/>
</dbReference>
<keyword evidence="5" id="KW-1185">Reference proteome</keyword>
<dbReference type="SMART" id="SM00198">
    <property type="entry name" value="SCP"/>
    <property type="match status" value="1"/>
</dbReference>
<dbReference type="Pfam" id="PF00188">
    <property type="entry name" value="CAP"/>
    <property type="match status" value="1"/>
</dbReference>
<feature type="domain" description="SCP" evidence="3">
    <location>
        <begin position="199"/>
        <end position="331"/>
    </location>
</feature>
<evidence type="ECO:0000259" key="3">
    <source>
        <dbReference type="SMART" id="SM00198"/>
    </source>
</evidence>
<evidence type="ECO:0000256" key="1">
    <source>
        <dbReference type="SAM" id="MobiDB-lite"/>
    </source>
</evidence>
<gene>
    <name evidence="4" type="ORF">PCANC_23432</name>
</gene>
<feature type="signal peptide" evidence="2">
    <location>
        <begin position="1"/>
        <end position="25"/>
    </location>
</feature>
<evidence type="ECO:0000313" key="5">
    <source>
        <dbReference type="Proteomes" id="UP000235388"/>
    </source>
</evidence>
<dbReference type="OrthoDB" id="2500579at2759"/>
<dbReference type="EMBL" id="PGCJ01000985">
    <property type="protein sequence ID" value="PLW12354.1"/>
    <property type="molecule type" value="Genomic_DNA"/>
</dbReference>
<name>A0A2N5SGJ7_9BASI</name>
<dbReference type="SUPFAM" id="SSF55797">
    <property type="entry name" value="PR-1-like"/>
    <property type="match status" value="1"/>
</dbReference>
<dbReference type="Gene3D" id="3.40.33.10">
    <property type="entry name" value="CAP"/>
    <property type="match status" value="1"/>
</dbReference>
<dbReference type="InterPro" id="IPR001283">
    <property type="entry name" value="CRISP-related"/>
</dbReference>
<dbReference type="STRING" id="200324.A0A2N5SGJ7"/>
<feature type="compositionally biased region" description="Low complexity" evidence="1">
    <location>
        <begin position="96"/>
        <end position="183"/>
    </location>
</feature>
<feature type="region of interest" description="Disordered" evidence="1">
    <location>
        <begin position="32"/>
        <end position="198"/>
    </location>
</feature>
<evidence type="ECO:0000256" key="2">
    <source>
        <dbReference type="SAM" id="SignalP"/>
    </source>
</evidence>
<proteinExistence type="predicted"/>
<dbReference type="InterPro" id="IPR035940">
    <property type="entry name" value="CAP_sf"/>
</dbReference>
<dbReference type="InterPro" id="IPR014044">
    <property type="entry name" value="CAP_dom"/>
</dbReference>
<sequence length="350" mass="37867">MAPLFYGFAILTLVSLLLPAAVVEAGTLPHKDPNHNITAKKATKGPTHSTNSNGIVKASVPKAVPLPSKDRNHNITAKATQKGHDSTNSKGSVKAKSMPMSYSNYYSKPKSQPSSYYSKPQSQSPSYYSYPQSKSSGYYSSPPSSGYTNSQSQPSSYYSNPQSQTQSQPQSQSQSMQYSTPQSHPGPMESYSTAPSSNPTVQAFVEEHNKIRSTYGAPPLSWNPQLVPAAQQLADACAFRHTQNNPHGENIAAGQMSPREVVTEWVEGPTEKCMYDPHNPIYSHFTQVVWHSTTQVGCAVANCPTMAGLSLPQSPIQFWVCEYSPAGNVASMFTQNVHANAGGTPAPPRY</sequence>